<accession>A0A2X0U148</accession>
<dbReference type="EMBL" id="UAPR01000001">
    <property type="protein sequence ID" value="SPT54926.1"/>
    <property type="molecule type" value="Genomic_DNA"/>
</dbReference>
<dbReference type="OrthoDB" id="4142102at2"/>
<dbReference type="InterPro" id="IPR051531">
    <property type="entry name" value="N-acetyltransferase"/>
</dbReference>
<dbReference type="Pfam" id="PF13302">
    <property type="entry name" value="Acetyltransf_3"/>
    <property type="match status" value="1"/>
</dbReference>
<keyword evidence="3" id="KW-1185">Reference proteome</keyword>
<dbReference type="GeneID" id="93757287"/>
<sequence length="172" mass="19066">MTIIDTPRLRLRPWRATDAPHLYELAKDPRIGLACGWAPHTSIEDAHQALSTVLSSPETYAVTQLNGGELVGAIGLRIDDPDVPGVADLGYWIGSPYWGRGYATEAGAAIVERAKALGMTMLTLGYFDGNEASRRVADKLHFSWIERDENVEFPLINRHLTLHRMTLELASR</sequence>
<feature type="domain" description="N-acetyltransferase" evidence="1">
    <location>
        <begin position="9"/>
        <end position="168"/>
    </location>
</feature>
<dbReference type="InterPro" id="IPR000182">
    <property type="entry name" value="GNAT_dom"/>
</dbReference>
<name>A0A2X0U148_9ACTO</name>
<dbReference type="GO" id="GO:0016747">
    <property type="term" value="F:acyltransferase activity, transferring groups other than amino-acyl groups"/>
    <property type="evidence" value="ECO:0007669"/>
    <property type="project" value="InterPro"/>
</dbReference>
<organism evidence="2 3">
    <name type="scientific">Schaalia odontolytica</name>
    <dbReference type="NCBI Taxonomy" id="1660"/>
    <lineage>
        <taxon>Bacteria</taxon>
        <taxon>Bacillati</taxon>
        <taxon>Actinomycetota</taxon>
        <taxon>Actinomycetes</taxon>
        <taxon>Actinomycetales</taxon>
        <taxon>Actinomycetaceae</taxon>
        <taxon>Schaalia</taxon>
    </lineage>
</organism>
<dbReference type="SUPFAM" id="SSF55729">
    <property type="entry name" value="Acyl-CoA N-acyltransferases (Nat)"/>
    <property type="match status" value="1"/>
</dbReference>
<proteinExistence type="predicted"/>
<dbReference type="AlphaFoldDB" id="A0A2X0U148"/>
<dbReference type="PANTHER" id="PTHR43792">
    <property type="entry name" value="GNAT FAMILY, PUTATIVE (AFU_ORTHOLOGUE AFUA_3G00765)-RELATED-RELATED"/>
    <property type="match status" value="1"/>
</dbReference>
<dbReference type="RefSeq" id="WP_111823039.1">
    <property type="nucleotide sequence ID" value="NZ_CBDERX010000036.1"/>
</dbReference>
<dbReference type="Gene3D" id="3.40.630.30">
    <property type="match status" value="1"/>
</dbReference>
<evidence type="ECO:0000313" key="3">
    <source>
        <dbReference type="Proteomes" id="UP000250192"/>
    </source>
</evidence>
<dbReference type="Proteomes" id="UP000250192">
    <property type="component" value="Unassembled WGS sequence"/>
</dbReference>
<gene>
    <name evidence="2" type="ORF">NCTC9935_00479</name>
</gene>
<evidence type="ECO:0000259" key="1">
    <source>
        <dbReference type="PROSITE" id="PS51186"/>
    </source>
</evidence>
<evidence type="ECO:0000313" key="2">
    <source>
        <dbReference type="EMBL" id="SPT54926.1"/>
    </source>
</evidence>
<dbReference type="InterPro" id="IPR016181">
    <property type="entry name" value="Acyl_CoA_acyltransferase"/>
</dbReference>
<dbReference type="PROSITE" id="PS51186">
    <property type="entry name" value="GNAT"/>
    <property type="match status" value="1"/>
</dbReference>
<keyword evidence="2" id="KW-0808">Transferase</keyword>
<dbReference type="CDD" id="cd04301">
    <property type="entry name" value="NAT_SF"/>
    <property type="match status" value="1"/>
</dbReference>
<reference evidence="2 3" key="1">
    <citation type="submission" date="2018-06" db="EMBL/GenBank/DDBJ databases">
        <authorList>
            <consortium name="Pathogen Informatics"/>
            <person name="Doyle S."/>
        </authorList>
    </citation>
    <scope>NUCLEOTIDE SEQUENCE [LARGE SCALE GENOMIC DNA]</scope>
    <source>
        <strain evidence="2 3">NCTC9935</strain>
    </source>
</reference>
<protein>
    <submittedName>
        <fullName evidence="2">Predicted acetyltransferase</fullName>
    </submittedName>
</protein>